<dbReference type="RefSeq" id="WP_270070791.1">
    <property type="nucleotide sequence ID" value="NZ_JAJAQC010000004.1"/>
</dbReference>
<keyword evidence="3" id="KW-1185">Reference proteome</keyword>
<dbReference type="Proteomes" id="UP001140076">
    <property type="component" value="Unassembled WGS sequence"/>
</dbReference>
<protein>
    <submittedName>
        <fullName evidence="2">Pyroglutamyl peptidase</fullName>
    </submittedName>
</protein>
<dbReference type="InterPro" id="IPR036440">
    <property type="entry name" value="Peptidase_C15-like_sf"/>
</dbReference>
<proteinExistence type="predicted"/>
<evidence type="ECO:0000313" key="3">
    <source>
        <dbReference type="Proteomes" id="UP001140076"/>
    </source>
</evidence>
<dbReference type="SUPFAM" id="SSF53182">
    <property type="entry name" value="Pyrrolidone carboxyl peptidase (pyroglutamate aminopeptidase)"/>
    <property type="match status" value="1"/>
</dbReference>
<sequence>MKATASTVEESRTASAAPQAILRRSGFAAAAPLFAADLASARGVDDAEQIVAAHGRRLWTEAVRQAGAVADDRHLYWARLTLSARLRAWQPDFPLPESDRAALSDRLERASRGHDDLVFPPDDRLLRVIVTGFDPCGLDTDLRRSNPSGAAALTLHGAGFEARGRPAAVRTALFPVRWRDLSAGMVERVLGPHYSPGPGAAPADAVITVGQGETGRFELAAYYAGWRDDSADNEGVRAPGPVPLPRAEPGADPAPAWTESTLPRAAILEHAAVLDPAAGGRFPVREAAEVTEIAPGESAPRTHPGGPVAGSAARGGSCGAGFSNEVAYRNTLLRDASGRAVTAGHVLTPALEVDAADPEALSGPAFERDRADIVAQLRAIIEAALAG</sequence>
<feature type="region of interest" description="Disordered" evidence="1">
    <location>
        <begin position="232"/>
        <end position="253"/>
    </location>
</feature>
<organism evidence="2 3">
    <name type="scientific">Streptomonospora mangrovi</name>
    <dbReference type="NCBI Taxonomy" id="2883123"/>
    <lineage>
        <taxon>Bacteria</taxon>
        <taxon>Bacillati</taxon>
        <taxon>Actinomycetota</taxon>
        <taxon>Actinomycetes</taxon>
        <taxon>Streptosporangiales</taxon>
        <taxon>Nocardiopsidaceae</taxon>
        <taxon>Streptomonospora</taxon>
    </lineage>
</organism>
<dbReference type="EMBL" id="JAJAQC010000004">
    <property type="protein sequence ID" value="MDA0563510.1"/>
    <property type="molecule type" value="Genomic_DNA"/>
</dbReference>
<accession>A0A9X3NN01</accession>
<dbReference type="AlphaFoldDB" id="A0A9X3NN01"/>
<evidence type="ECO:0000313" key="2">
    <source>
        <dbReference type="EMBL" id="MDA0563510.1"/>
    </source>
</evidence>
<comment type="caution">
    <text evidence="2">The sequence shown here is derived from an EMBL/GenBank/DDBJ whole genome shotgun (WGS) entry which is preliminary data.</text>
</comment>
<name>A0A9X3NN01_9ACTN</name>
<dbReference type="Gene3D" id="3.40.630.20">
    <property type="entry name" value="Peptidase C15, pyroglutamyl peptidase I-like"/>
    <property type="match status" value="1"/>
</dbReference>
<gene>
    <name evidence="2" type="ORF">LG943_04070</name>
</gene>
<reference evidence="2" key="1">
    <citation type="submission" date="2021-10" db="EMBL/GenBank/DDBJ databases">
        <title>Streptomonospora sp. nov., isolated from mangrove soil.</title>
        <authorList>
            <person name="Chen X."/>
            <person name="Ge X."/>
            <person name="Liu W."/>
        </authorList>
    </citation>
    <scope>NUCLEOTIDE SEQUENCE</scope>
    <source>
        <strain evidence="2">S1-112</strain>
    </source>
</reference>
<evidence type="ECO:0000256" key="1">
    <source>
        <dbReference type="SAM" id="MobiDB-lite"/>
    </source>
</evidence>